<dbReference type="InterPro" id="IPR050832">
    <property type="entry name" value="Bact_Acetyltransf"/>
</dbReference>
<feature type="domain" description="N-acetyltransferase" evidence="3">
    <location>
        <begin position="1"/>
        <end position="168"/>
    </location>
</feature>
<dbReference type="Proteomes" id="UP000073601">
    <property type="component" value="Unassembled WGS sequence"/>
</dbReference>
<keyword evidence="1 4" id="KW-0808">Transferase</keyword>
<dbReference type="PANTHER" id="PTHR43877:SF2">
    <property type="entry name" value="AMINOALKYLPHOSPHONATE N-ACETYLTRANSFERASE-RELATED"/>
    <property type="match status" value="1"/>
</dbReference>
<keyword evidence="2 4" id="KW-0012">Acyltransferase</keyword>
<dbReference type="InterPro" id="IPR016181">
    <property type="entry name" value="Acyl_CoA_acyltransferase"/>
</dbReference>
<dbReference type="EMBL" id="FIZY01000007">
    <property type="protein sequence ID" value="CZF79611.1"/>
    <property type="molecule type" value="Genomic_DNA"/>
</dbReference>
<evidence type="ECO:0000256" key="1">
    <source>
        <dbReference type="ARBA" id="ARBA00022679"/>
    </source>
</evidence>
<name>A0A128F022_9GAMM</name>
<accession>A0A128F022</accession>
<dbReference type="OrthoDB" id="3389160at2"/>
<reference evidence="5" key="1">
    <citation type="submission" date="2016-02" db="EMBL/GenBank/DDBJ databases">
        <authorList>
            <person name="Rodrigo-Torres Lidia"/>
            <person name="Arahal R.David."/>
        </authorList>
    </citation>
    <scope>NUCLEOTIDE SEQUENCE [LARGE SCALE GENOMIC DNA]</scope>
    <source>
        <strain evidence="5">CECT 8713</strain>
    </source>
</reference>
<gene>
    <name evidence="4" type="primary">ttr</name>
    <name evidence="4" type="ORF">GMA8713_01047</name>
</gene>
<evidence type="ECO:0000259" key="3">
    <source>
        <dbReference type="PROSITE" id="PS51186"/>
    </source>
</evidence>
<evidence type="ECO:0000313" key="5">
    <source>
        <dbReference type="Proteomes" id="UP000073601"/>
    </source>
</evidence>
<sequence length="168" mass="18115">MEIKEINSTSEIANDLTSLLIDCVESGASVGFLTPVSHQEVESYWSGVESDLSSGNRRLFVALDDDVVVGAVQLSLCSKANGSHRGEVEKLMVKTSSRGQGVSKKLMSLMESTASEIGLQLLVLDTRLGDVASLLYRSVGYTEAGQIPQFARSSSGKLEATVYFYKQL</sequence>
<dbReference type="Pfam" id="PF00583">
    <property type="entry name" value="Acetyltransf_1"/>
    <property type="match status" value="1"/>
</dbReference>
<dbReference type="SUPFAM" id="SSF55729">
    <property type="entry name" value="Acyl-CoA N-acyltransferases (Nat)"/>
    <property type="match status" value="1"/>
</dbReference>
<dbReference type="GO" id="GO:0016747">
    <property type="term" value="F:acyltransferase activity, transferring groups other than amino-acyl groups"/>
    <property type="evidence" value="ECO:0007669"/>
    <property type="project" value="InterPro"/>
</dbReference>
<dbReference type="EC" id="2.3.1.-" evidence="4"/>
<dbReference type="Gene3D" id="3.40.630.30">
    <property type="match status" value="1"/>
</dbReference>
<protein>
    <submittedName>
        <fullName evidence="4">Acetyltransferase</fullName>
        <ecNumber evidence="4">2.3.1.-</ecNumber>
    </submittedName>
</protein>
<dbReference type="PROSITE" id="PS51186">
    <property type="entry name" value="GNAT"/>
    <property type="match status" value="1"/>
</dbReference>
<keyword evidence="5" id="KW-1185">Reference proteome</keyword>
<dbReference type="AlphaFoldDB" id="A0A128F022"/>
<evidence type="ECO:0000256" key="2">
    <source>
        <dbReference type="ARBA" id="ARBA00023315"/>
    </source>
</evidence>
<dbReference type="PANTHER" id="PTHR43877">
    <property type="entry name" value="AMINOALKYLPHOSPHONATE N-ACETYLTRANSFERASE-RELATED-RELATED"/>
    <property type="match status" value="1"/>
</dbReference>
<proteinExistence type="predicted"/>
<organism evidence="4 5">
    <name type="scientific">Grimontia marina</name>
    <dbReference type="NCBI Taxonomy" id="646534"/>
    <lineage>
        <taxon>Bacteria</taxon>
        <taxon>Pseudomonadati</taxon>
        <taxon>Pseudomonadota</taxon>
        <taxon>Gammaproteobacteria</taxon>
        <taxon>Vibrionales</taxon>
        <taxon>Vibrionaceae</taxon>
        <taxon>Grimontia</taxon>
    </lineage>
</organism>
<evidence type="ECO:0000313" key="4">
    <source>
        <dbReference type="EMBL" id="CZF79611.1"/>
    </source>
</evidence>
<dbReference type="CDD" id="cd04301">
    <property type="entry name" value="NAT_SF"/>
    <property type="match status" value="1"/>
</dbReference>
<dbReference type="RefSeq" id="WP_062706535.1">
    <property type="nucleotide sequence ID" value="NZ_CAWRCI010000007.1"/>
</dbReference>
<dbReference type="InterPro" id="IPR000182">
    <property type="entry name" value="GNAT_dom"/>
</dbReference>